<evidence type="ECO:0000256" key="1">
    <source>
        <dbReference type="SAM" id="Phobius"/>
    </source>
</evidence>
<keyword evidence="1" id="KW-0812">Transmembrane</keyword>
<keyword evidence="1" id="KW-1133">Transmembrane helix</keyword>
<protein>
    <submittedName>
        <fullName evidence="2">Terminase small subunit</fullName>
    </submittedName>
</protein>
<dbReference type="Pfam" id="PF16677">
    <property type="entry name" value="GP3_package"/>
    <property type="match status" value="1"/>
</dbReference>
<keyword evidence="1" id="KW-0472">Membrane</keyword>
<proteinExistence type="predicted"/>
<sequence>MAKKSKKKKVGRPTKYNQKYCRELIKFFSVNATRVVEDIRKLSADGGDSGIIQRRVANEMPTFAKFARKVGVNQDTLHEWRKKHKEFSEAYKQAKELQEEFLINIGLSGVTSASFVIFAMKNICGWRDEKDLKIKAQKEKDLSDAELDEAIFS</sequence>
<dbReference type="InterPro" id="IPR032066">
    <property type="entry name" value="GP3_package"/>
</dbReference>
<feature type="transmembrane region" description="Helical" evidence="1">
    <location>
        <begin position="101"/>
        <end position="120"/>
    </location>
</feature>
<evidence type="ECO:0000313" key="2">
    <source>
        <dbReference type="EMBL" id="DAD69436.1"/>
    </source>
</evidence>
<dbReference type="EMBL" id="BK014721">
    <property type="protein sequence ID" value="DAD69436.1"/>
    <property type="molecule type" value="Genomic_DNA"/>
</dbReference>
<accession>A0A8S5LHB7</accession>
<name>A0A8S5LHB7_9CAUD</name>
<dbReference type="Gene3D" id="1.10.132.80">
    <property type="match status" value="1"/>
</dbReference>
<reference evidence="2" key="1">
    <citation type="journal article" date="2021" name="Proc. Natl. Acad. Sci. U.S.A.">
        <title>A Catalog of Tens of Thousands of Viruses from Human Metagenomes Reveals Hidden Associations with Chronic Diseases.</title>
        <authorList>
            <person name="Tisza M.J."/>
            <person name="Buck C.B."/>
        </authorList>
    </citation>
    <scope>NUCLEOTIDE SEQUENCE</scope>
    <source>
        <strain evidence="2">CtqMr7</strain>
    </source>
</reference>
<organism evidence="2">
    <name type="scientific">Myoviridae sp. ctqMr7</name>
    <dbReference type="NCBI Taxonomy" id="2823552"/>
    <lineage>
        <taxon>Viruses</taxon>
        <taxon>Duplodnaviria</taxon>
        <taxon>Heunggongvirae</taxon>
        <taxon>Uroviricota</taxon>
        <taxon>Caudoviricetes</taxon>
    </lineage>
</organism>